<dbReference type="Proteomes" id="UP000094527">
    <property type="component" value="Unassembled WGS sequence"/>
</dbReference>
<dbReference type="PROSITE" id="PS51642">
    <property type="entry name" value="HEMOPEXIN_2"/>
    <property type="match status" value="3"/>
</dbReference>
<dbReference type="SMART" id="SM00120">
    <property type="entry name" value="HX"/>
    <property type="match status" value="4"/>
</dbReference>
<comment type="caution">
    <text evidence="13">The sequence shown here is derived from an EMBL/GenBank/DDBJ whole genome shotgun (WGS) entry which is preliminary data.</text>
</comment>
<gene>
    <name evidence="13" type="ORF">Ocin01_18770</name>
</gene>
<dbReference type="InterPro" id="IPR051298">
    <property type="entry name" value="Heme_transport/Cell_adhesion"/>
</dbReference>
<dbReference type="SUPFAM" id="SSF50923">
    <property type="entry name" value="Hemopexin-like domain"/>
    <property type="match status" value="1"/>
</dbReference>
<evidence type="ECO:0000256" key="10">
    <source>
        <dbReference type="ARBA" id="ARBA00023157"/>
    </source>
</evidence>
<comment type="similarity">
    <text evidence="2">Belongs to the peptidase M10A family.</text>
</comment>
<feature type="non-terminal residue" evidence="13">
    <location>
        <position position="185"/>
    </location>
</feature>
<evidence type="ECO:0000256" key="12">
    <source>
        <dbReference type="PROSITE-ProRule" id="PRU01011"/>
    </source>
</evidence>
<name>A0A1D2M4K4_ORCCI</name>
<evidence type="ECO:0000313" key="14">
    <source>
        <dbReference type="Proteomes" id="UP000094527"/>
    </source>
</evidence>
<dbReference type="Pfam" id="PF00045">
    <property type="entry name" value="Hemopexin"/>
    <property type="match status" value="3"/>
</dbReference>
<feature type="repeat" description="Hemopexin" evidence="12">
    <location>
        <begin position="132"/>
        <end position="180"/>
    </location>
</feature>
<evidence type="ECO:0000256" key="3">
    <source>
        <dbReference type="ARBA" id="ARBA00022525"/>
    </source>
</evidence>
<dbReference type="OrthoDB" id="406838at2759"/>
<keyword evidence="10" id="KW-1015">Disulfide bond</keyword>
<evidence type="ECO:0000256" key="11">
    <source>
        <dbReference type="ARBA" id="ARBA00023180"/>
    </source>
</evidence>
<evidence type="ECO:0000313" key="13">
    <source>
        <dbReference type="EMBL" id="ODM87910.1"/>
    </source>
</evidence>
<keyword evidence="3" id="KW-0964">Secreted</keyword>
<keyword evidence="8" id="KW-0106">Calcium</keyword>
<proteinExistence type="inferred from homology"/>
<dbReference type="InterPro" id="IPR000585">
    <property type="entry name" value="Hemopexin-like_dom"/>
</dbReference>
<evidence type="ECO:0000256" key="7">
    <source>
        <dbReference type="ARBA" id="ARBA00022833"/>
    </source>
</evidence>
<dbReference type="InterPro" id="IPR036375">
    <property type="entry name" value="Hemopexin-like_dom_sf"/>
</dbReference>
<dbReference type="CDD" id="cd00094">
    <property type="entry name" value="HX"/>
    <property type="match status" value="1"/>
</dbReference>
<dbReference type="InterPro" id="IPR018487">
    <property type="entry name" value="Hemopexin-like_repeat"/>
</dbReference>
<sequence length="185" mass="21290">MSNGNTYAFNGNRVHRFSPDGVYVGSRRISAAFPGLPNELDSAFTLNNRTYFFKGSQYWRFTNGRGDDGYPKPISEGFSGIPPNIDAAFVWEGNGKIYFFKRHLYWRFDPARTPPISHDYPKSISSWSGILENIDAALTGKGYTYFFKGDQYWKFNDRTFSIETSDPPFPRPLGKWWFGCPEIEK</sequence>
<reference evidence="13 14" key="1">
    <citation type="journal article" date="2016" name="Genome Biol. Evol.">
        <title>Gene Family Evolution Reflects Adaptation to Soil Environmental Stressors in the Genome of the Collembolan Orchesella cincta.</title>
        <authorList>
            <person name="Faddeeva-Vakhrusheva A."/>
            <person name="Derks M.F."/>
            <person name="Anvar S.Y."/>
            <person name="Agamennone V."/>
            <person name="Suring W."/>
            <person name="Smit S."/>
            <person name="van Straalen N.M."/>
            <person name="Roelofs D."/>
        </authorList>
    </citation>
    <scope>NUCLEOTIDE SEQUENCE [LARGE SCALE GENOMIC DNA]</scope>
    <source>
        <tissue evidence="13">Mixed pool</tissue>
    </source>
</reference>
<dbReference type="EMBL" id="LJIJ01004420">
    <property type="protein sequence ID" value="ODM87910.1"/>
    <property type="molecule type" value="Genomic_DNA"/>
</dbReference>
<dbReference type="GO" id="GO:0005576">
    <property type="term" value="C:extracellular region"/>
    <property type="evidence" value="ECO:0007669"/>
    <property type="project" value="UniProtKB-SubCell"/>
</dbReference>
<keyword evidence="9" id="KW-0865">Zymogen</keyword>
<dbReference type="STRING" id="48709.A0A1D2M4K4"/>
<dbReference type="PANTHER" id="PTHR22917">
    <property type="entry name" value="HEMOPEXIN DOMAIN-CONTAINING PROTEIN"/>
    <property type="match status" value="1"/>
</dbReference>
<accession>A0A1D2M4K4</accession>
<keyword evidence="5" id="KW-0732">Signal</keyword>
<feature type="repeat" description="Hemopexin" evidence="12">
    <location>
        <begin position="37"/>
        <end position="81"/>
    </location>
</feature>
<dbReference type="PANTHER" id="PTHR22917:SF6">
    <property type="entry name" value="EG:8D8.2 PROTEIN-RELATED"/>
    <property type="match status" value="1"/>
</dbReference>
<evidence type="ECO:0000256" key="2">
    <source>
        <dbReference type="ARBA" id="ARBA00010370"/>
    </source>
</evidence>
<protein>
    <submittedName>
        <fullName evidence="13">Matrix metalloproteinase-14</fullName>
    </submittedName>
</protein>
<dbReference type="AlphaFoldDB" id="A0A1D2M4K4"/>
<evidence type="ECO:0000256" key="6">
    <source>
        <dbReference type="ARBA" id="ARBA00022737"/>
    </source>
</evidence>
<evidence type="ECO:0000256" key="9">
    <source>
        <dbReference type="ARBA" id="ARBA00023145"/>
    </source>
</evidence>
<evidence type="ECO:0000256" key="4">
    <source>
        <dbReference type="ARBA" id="ARBA00022723"/>
    </source>
</evidence>
<keyword evidence="14" id="KW-1185">Reference proteome</keyword>
<feature type="repeat" description="Hemopexin" evidence="12">
    <location>
        <begin position="82"/>
        <end position="131"/>
    </location>
</feature>
<dbReference type="FunFam" id="2.110.10.10:FF:000002">
    <property type="entry name" value="Matrix metallopeptidase 3"/>
    <property type="match status" value="1"/>
</dbReference>
<dbReference type="GO" id="GO:0046872">
    <property type="term" value="F:metal ion binding"/>
    <property type="evidence" value="ECO:0007669"/>
    <property type="project" value="UniProtKB-KW"/>
</dbReference>
<keyword evidence="11" id="KW-0325">Glycoprotein</keyword>
<organism evidence="13 14">
    <name type="scientific">Orchesella cincta</name>
    <name type="common">Springtail</name>
    <name type="synonym">Podura cincta</name>
    <dbReference type="NCBI Taxonomy" id="48709"/>
    <lineage>
        <taxon>Eukaryota</taxon>
        <taxon>Metazoa</taxon>
        <taxon>Ecdysozoa</taxon>
        <taxon>Arthropoda</taxon>
        <taxon>Hexapoda</taxon>
        <taxon>Collembola</taxon>
        <taxon>Entomobryomorpha</taxon>
        <taxon>Entomobryoidea</taxon>
        <taxon>Orchesellidae</taxon>
        <taxon>Orchesellinae</taxon>
        <taxon>Orchesella</taxon>
    </lineage>
</organism>
<dbReference type="OMA" id="HARNMAN"/>
<keyword evidence="4" id="KW-0479">Metal-binding</keyword>
<dbReference type="Gene3D" id="2.110.10.10">
    <property type="entry name" value="Hemopexin-like domain"/>
    <property type="match status" value="1"/>
</dbReference>
<evidence type="ECO:0000256" key="8">
    <source>
        <dbReference type="ARBA" id="ARBA00022837"/>
    </source>
</evidence>
<evidence type="ECO:0000256" key="1">
    <source>
        <dbReference type="ARBA" id="ARBA00004613"/>
    </source>
</evidence>
<comment type="subcellular location">
    <subcellularLocation>
        <location evidence="1">Secreted</location>
    </subcellularLocation>
</comment>
<keyword evidence="7" id="KW-0862">Zinc</keyword>
<evidence type="ECO:0000256" key="5">
    <source>
        <dbReference type="ARBA" id="ARBA00022729"/>
    </source>
</evidence>
<keyword evidence="6" id="KW-0677">Repeat</keyword>